<keyword evidence="6" id="KW-1160">Virus entry into host cell</keyword>
<comment type="similarity">
    <text evidence="7">Belongs to the Leviviricetes maturation protein family.</text>
</comment>
<evidence type="ECO:0000256" key="7">
    <source>
        <dbReference type="ARBA" id="ARBA00035110"/>
    </source>
</evidence>
<gene>
    <name evidence="8" type="primary">SRR5466725_2_2</name>
</gene>
<organism evidence="8 9">
    <name type="scientific">ssRNA phage SRR5466725_2</name>
    <dbReference type="NCBI Taxonomy" id="2786418"/>
    <lineage>
        <taxon>Viruses</taxon>
        <taxon>Riboviria</taxon>
        <taxon>Orthornavirae</taxon>
        <taxon>Lenarviricota</taxon>
        <taxon>Leviviricetes</taxon>
        <taxon>Norzivirales</taxon>
        <taxon>Atkinsviridae</taxon>
        <taxon>Wahbolevirus</taxon>
        <taxon>Wahbolevirus lutadaptatum</taxon>
    </lineage>
</organism>
<keyword evidence="2" id="KW-0945">Host-virus interaction</keyword>
<evidence type="ECO:0000256" key="5">
    <source>
        <dbReference type="ARBA" id="ARBA00023104"/>
    </source>
</evidence>
<name>A0A8S5L3S4_9VIRU</name>
<evidence type="ECO:0000256" key="4">
    <source>
        <dbReference type="ARBA" id="ARBA00022844"/>
    </source>
</evidence>
<accession>A0A8S5L3S4</accession>
<proteinExistence type="inferred from homology"/>
<dbReference type="Pfam" id="PF03863">
    <property type="entry name" value="Phage_mat-A"/>
    <property type="match status" value="1"/>
</dbReference>
<sequence>MGNKSESRKHYWRGVQEQWESTVSKQLLASSSYTRSGADNPMYKSLISQGSDATNDLLVTNQTVHYKPGRLSAIWIDKVYQPKRTGKMISTTIFDNWTPASHTQSPGALFESSVANQALIGIIKKIRKFETSDFSGPTFVGELRETIAMIRSPLKSLRTKTGLFTDLHMRILRDKQAKGKRFKPDPWRKVLSDTYLEWTFGAKPLISDIGAIADIYLEKKTRGFTNGLKRLSFRFTDSTSSVENPGYVPGWAGTGISVPTQQVVHARSSWQYVVWIDQSLIFSDGAVGFLSDAAKFDLSEIIPTAWELMPWSFLIDYFTNIGDVLGCTFDYNRNVAFAKLTRFNTVTRFHVPGVPVSAEPKIYVPFDFTPWEYTSQYTRVQRSKVSRLGFPQLDVSLPSVAQSINIAALFSSLAKSNPFRGFTLK</sequence>
<evidence type="ECO:0000256" key="2">
    <source>
        <dbReference type="ARBA" id="ARBA00022581"/>
    </source>
</evidence>
<dbReference type="EMBL" id="BK014094">
    <property type="protein sequence ID" value="DAD52406.1"/>
    <property type="molecule type" value="Genomic_RNA"/>
</dbReference>
<dbReference type="KEGG" id="vg:80397873"/>
<dbReference type="GO" id="GO:0039666">
    <property type="term" value="P:virion attachment to host cell pilus"/>
    <property type="evidence" value="ECO:0007669"/>
    <property type="project" value="UniProtKB-KW"/>
</dbReference>
<evidence type="ECO:0000313" key="8">
    <source>
        <dbReference type="EMBL" id="DAD52406.1"/>
    </source>
</evidence>
<keyword evidence="5" id="KW-1175">Viral attachment to host cell pilus</keyword>
<dbReference type="GeneID" id="80397873"/>
<dbReference type="InterPro" id="IPR005563">
    <property type="entry name" value="A_protein"/>
</dbReference>
<keyword evidence="9" id="KW-1185">Reference proteome</keyword>
<dbReference type="Proteomes" id="UP000676278">
    <property type="component" value="Segment"/>
</dbReference>
<dbReference type="GO" id="GO:0044423">
    <property type="term" value="C:virion component"/>
    <property type="evidence" value="ECO:0007669"/>
    <property type="project" value="UniProtKB-KW"/>
</dbReference>
<keyword evidence="3" id="KW-1161">Viral attachment to host cell</keyword>
<evidence type="ECO:0000256" key="6">
    <source>
        <dbReference type="ARBA" id="ARBA00023296"/>
    </source>
</evidence>
<evidence type="ECO:0000256" key="3">
    <source>
        <dbReference type="ARBA" id="ARBA00022804"/>
    </source>
</evidence>
<reference evidence="8" key="1">
    <citation type="submission" date="2020-09" db="EMBL/GenBank/DDBJ databases">
        <title>Leviviricetes taxonomy.</title>
        <authorList>
            <person name="Stockdale S.R."/>
            <person name="Callanan J."/>
            <person name="Adriaenssens E.M."/>
            <person name="Kuhn J.H."/>
            <person name="Rumnieks J."/>
            <person name="Shkoporov A."/>
            <person name="Draper L.A."/>
            <person name="Ross P."/>
            <person name="Hill C."/>
        </authorList>
    </citation>
    <scope>NUCLEOTIDE SEQUENCE</scope>
</reference>
<protein>
    <submittedName>
        <fullName evidence="8">Maturation protein</fullName>
    </submittedName>
</protein>
<evidence type="ECO:0000256" key="1">
    <source>
        <dbReference type="ARBA" id="ARBA00004328"/>
    </source>
</evidence>
<comment type="subcellular location">
    <subcellularLocation>
        <location evidence="1">Virion</location>
    </subcellularLocation>
</comment>
<dbReference type="RefSeq" id="YP_010768986.1">
    <property type="nucleotide sequence ID" value="NC_073846.1"/>
</dbReference>
<evidence type="ECO:0000313" key="9">
    <source>
        <dbReference type="Proteomes" id="UP000676278"/>
    </source>
</evidence>
<keyword evidence="4" id="KW-0946">Virion</keyword>